<accession>A0A139XPF7</accession>
<sequence>MLPLSVAKYRKVLLLTGAVSRDVSSSLSGILQPDLRLSHPDFLPFALSFRYAGTRVCGSQSCISTSVLNPLPSSSSDGVCLLTPSAQNGEILLRACMHLSLLSSSRFCLSLFSRPLFCLPWLLRRLPWSLLSCVIQRPHSLFFLVFPIQSRTHIKTKVFSSASSGLYSPASASPVSHIARPMNQHIRV</sequence>
<protein>
    <submittedName>
        <fullName evidence="1">Uncharacterized protein</fullName>
    </submittedName>
</protein>
<dbReference type="VEuPathDB" id="ToxoDB:TGARI_371250"/>
<organism evidence="1 2">
    <name type="scientific">Toxoplasma gondii ARI</name>
    <dbReference type="NCBI Taxonomy" id="1074872"/>
    <lineage>
        <taxon>Eukaryota</taxon>
        <taxon>Sar</taxon>
        <taxon>Alveolata</taxon>
        <taxon>Apicomplexa</taxon>
        <taxon>Conoidasida</taxon>
        <taxon>Coccidia</taxon>
        <taxon>Eucoccidiorida</taxon>
        <taxon>Eimeriorina</taxon>
        <taxon>Sarcocystidae</taxon>
        <taxon>Toxoplasma</taxon>
    </lineage>
</organism>
<name>A0A139XPF7_TOXGO</name>
<gene>
    <name evidence="1" type="ORF">TGARI_371250</name>
</gene>
<dbReference type="Proteomes" id="UP000074247">
    <property type="component" value="Unassembled WGS sequence"/>
</dbReference>
<dbReference type="EMBL" id="AGQS02005408">
    <property type="protein sequence ID" value="KYF40664.1"/>
    <property type="molecule type" value="Genomic_DNA"/>
</dbReference>
<comment type="caution">
    <text evidence="1">The sequence shown here is derived from an EMBL/GenBank/DDBJ whole genome shotgun (WGS) entry which is preliminary data.</text>
</comment>
<reference evidence="1 2" key="1">
    <citation type="journal article" date="2016" name="Nat. Commun.">
        <title>Local admixture of amplified and diversified secreted pathogenesis determinants shapes mosaic Toxoplasma gondii genomes.</title>
        <authorList>
            <person name="Lorenzi H."/>
            <person name="Khan A."/>
            <person name="Behnke M.S."/>
            <person name="Namasivayam S."/>
            <person name="Swapna L.S."/>
            <person name="Hadjithomas M."/>
            <person name="Karamycheva S."/>
            <person name="Pinney D."/>
            <person name="Brunk B.P."/>
            <person name="Ajioka J.W."/>
            <person name="Ajzenberg D."/>
            <person name="Boothroyd J.C."/>
            <person name="Boyle J.P."/>
            <person name="Darde M.L."/>
            <person name="Diaz-Miranda M.A."/>
            <person name="Dubey J.P."/>
            <person name="Fritz H.M."/>
            <person name="Gennari S.M."/>
            <person name="Gregory B.D."/>
            <person name="Kim K."/>
            <person name="Saeij J.P."/>
            <person name="Su C."/>
            <person name="White M.W."/>
            <person name="Zhu X.Q."/>
            <person name="Howe D.K."/>
            <person name="Rosenthal B.M."/>
            <person name="Grigg M.E."/>
            <person name="Parkinson J."/>
            <person name="Liu L."/>
            <person name="Kissinger J.C."/>
            <person name="Roos D.S."/>
            <person name="Sibley L.D."/>
        </authorList>
    </citation>
    <scope>NUCLEOTIDE SEQUENCE [LARGE SCALE GENOMIC DNA]</scope>
    <source>
        <strain evidence="1 2">ARI</strain>
    </source>
</reference>
<proteinExistence type="predicted"/>
<dbReference type="AlphaFoldDB" id="A0A139XPF7"/>
<evidence type="ECO:0000313" key="2">
    <source>
        <dbReference type="Proteomes" id="UP000074247"/>
    </source>
</evidence>
<evidence type="ECO:0000313" key="1">
    <source>
        <dbReference type="EMBL" id="KYF40664.1"/>
    </source>
</evidence>